<dbReference type="Pfam" id="PF18676">
    <property type="entry name" value="MBG_2"/>
    <property type="match status" value="10"/>
</dbReference>
<evidence type="ECO:0000256" key="1">
    <source>
        <dbReference type="SAM" id="SignalP"/>
    </source>
</evidence>
<protein>
    <recommendedName>
        <fullName evidence="2">BIG2 domain-containing protein</fullName>
    </recommendedName>
</protein>
<dbReference type="InterPro" id="IPR003343">
    <property type="entry name" value="Big_2"/>
</dbReference>
<dbReference type="Pfam" id="PF13287">
    <property type="entry name" value="Fn3_assoc"/>
    <property type="match status" value="1"/>
</dbReference>
<comment type="caution">
    <text evidence="3">The sequence shown here is derived from an EMBL/GenBank/DDBJ whole genome shotgun (WGS) entry which is preliminary data.</text>
</comment>
<sequence>MIRLNKTMVLLFLMLLALPLASRAKDTFYIEPVNVVPGESKTITLNLDNSQVFRGFQTDIELPEGLKIASRSNGNFDISLTDRGSSSFSVSSNLMSDGSVRILGYSTQGESIKGNQGALVRISVRASSDFSGGYIKLKNSIFSDVNNRDVKLDNSQLFVGTKEQNDVSVKGGEISPEVSKAFSLELSNESEMTAFQMDVVLPNGLSLDLSKTRFTGRCGNHQLQTKQLGNGKVRIICMSSDNTSISGKIGSVIDLWIKAEKGITGNQIVKLENIIFSDVKARTYRMDPFSFVVDVKYVPVTSVSISESNMQLEVSDSRLLTASLLPENCTDKTILWKSDNEKVATVSDNGMIIARSAGQCSIIASTADNLIQAKCVVTVVKIPLTAHVANTTKVYGDANPEFNITYSGFRDGDSEVGFSVPASISTIVDNSSKVGKYDIVASGAVSDKYEISYIPGTLTITKAPLSISAGNYTKKQGDAMPVFKASYAGFKNGEDESVLTKQPVFSCEANDASAPAEYAVTISGAEAENYDISYEQGRLTVVEADAVVVRAKSYSRQYGDENPVLEFETEGAALDGTPEIVCSAVANSPVGSYTIEVKQGSIKNYNVHFESGSLVITKAPLSISAGNYTKKQGDAMPVFKASYAGFKNGENESVLTKQPVFSCEANEASAPAEYAVTISGADAENYDISYEQGRLTVVEADAVVVRAKSYSRQYGDENPVFEFETDGAALDGTPEIVCSAVANSPVGSYTIEVKQGSIKNYNVHFESGSLVITKAPLSISAGNYTKKQGDAMPAFKASYAGFKNGENESVLTKQPVFSCVANEASAPAEYAVTISGADAENYNISYEQGHLTVVEADAVVVRAKSYSRQYGDENPVFEFETEGVALDGTPEIVCSAVANSPVGSYTIEVKQGSIKNYNVHFESGSLVITKAPLSISAGNYIKKQGDAMPVFKASYAGFKNGEDESVLIKQPVFSCEANEASAPAEYAVTISGADAENYKISYKQGVLTVTGMPKPIISTDEATLRITTETDNAVIYYTLDGTEPNENARKYTEPINLYASCEIKAIAVNGDAESEVSSAEYHDAEYPNIVKVGDIITANIINNGEENLPMIFKVTSVYPFNVEMENKEDYVEGWSNKDKLSGDIEIPSVVKNEGISYNVIGLGGGALVWAENVTSLKLNEGLEYTSSHSMRWCYGLHEIVIPNTVKVLGEAAMTDCHNVKTVVLGSGLERLKYLAFWAVSHRLETIVSLNPVPAICDSPNSTFESLPEGVTLYVPLGSKSAYETAPGWDYFAGHIVEMDMSPATIKVRNCSREYGDDNPTLEFETEGAALIGEPEIICTADKNSKVGTYEIEINKGTIKNYYVTFVPGTLTVTKAPLVVTAENYTITQGDKLPEFTASYSGFKNGEDVSVLTKQPVFSCDANEASAPGEYPINVYGVEADNYNAISYVAGTLTVLKRELKKQTITWDQKIKAKVGSTIEMNATASSGLPVRYSYALVPRVETAYQVPQIEGNNITFPEEGTYMLVAIQDGNNEYAAATDTLDVCAISDDEGLMYIDGIYYKYTDDGSALKVVRGYNPYQGKVEIPATVNGLPVTEVDGLAMYACYYLKELVIGDNVKKCGHEAFGASINLCNVTLPVADVEFAHNWMFNCDRGIREIHCRSSIPYVVDEGIFNGAVDYDNCILYVPVGTKQSYANSEVWKYFTHIVEENVSTSISNINVEKKSVWYTLQGVKLFVKPNIPGVYIHNGKKIIVR</sequence>
<gene>
    <name evidence="3" type="ORF">EXN75_13645</name>
</gene>
<evidence type="ECO:0000313" key="3">
    <source>
        <dbReference type="EMBL" id="TFH76388.1"/>
    </source>
</evidence>
<keyword evidence="1" id="KW-0732">Signal</keyword>
<dbReference type="Pfam" id="PF13306">
    <property type="entry name" value="LRR_5"/>
    <property type="match status" value="2"/>
</dbReference>
<dbReference type="Gene3D" id="2.60.40.1080">
    <property type="match status" value="1"/>
</dbReference>
<dbReference type="InterPro" id="IPR032675">
    <property type="entry name" value="LRR_dom_sf"/>
</dbReference>
<name>A0A4Y8V695_9BACT</name>
<dbReference type="OrthoDB" id="9759776at2"/>
<dbReference type="InterPro" id="IPR041286">
    <property type="entry name" value="MBG_2"/>
</dbReference>
<dbReference type="Gene3D" id="3.30.160.710">
    <property type="match status" value="5"/>
</dbReference>
<organism evidence="3 4">
    <name type="scientific">Segatella hominis</name>
    <dbReference type="NCBI Taxonomy" id="2518605"/>
    <lineage>
        <taxon>Bacteria</taxon>
        <taxon>Pseudomonadati</taxon>
        <taxon>Bacteroidota</taxon>
        <taxon>Bacteroidia</taxon>
        <taxon>Bacteroidales</taxon>
        <taxon>Prevotellaceae</taxon>
        <taxon>Segatella</taxon>
    </lineage>
</organism>
<dbReference type="Gene3D" id="2.60.40.680">
    <property type="match status" value="1"/>
</dbReference>
<accession>A0A4Y8V695</accession>
<evidence type="ECO:0000313" key="4">
    <source>
        <dbReference type="Proteomes" id="UP000297872"/>
    </source>
</evidence>
<dbReference type="GeneID" id="302996311"/>
<dbReference type="SUPFAM" id="SSF49373">
    <property type="entry name" value="Invasin/intimin cell-adhesion fragments"/>
    <property type="match status" value="1"/>
</dbReference>
<feature type="chain" id="PRO_5021410400" description="BIG2 domain-containing protein" evidence="1">
    <location>
        <begin position="25"/>
        <end position="1753"/>
    </location>
</feature>
<proteinExistence type="predicted"/>
<dbReference type="SMART" id="SM00635">
    <property type="entry name" value="BID_2"/>
    <property type="match status" value="1"/>
</dbReference>
<evidence type="ECO:0000259" key="2">
    <source>
        <dbReference type="SMART" id="SM00635"/>
    </source>
</evidence>
<keyword evidence="4" id="KW-1185">Reference proteome</keyword>
<dbReference type="InterPro" id="IPR008964">
    <property type="entry name" value="Invasin/intimin_cell_adhesion"/>
</dbReference>
<dbReference type="EMBL" id="SGVY01000046">
    <property type="protein sequence ID" value="TFH76388.1"/>
    <property type="molecule type" value="Genomic_DNA"/>
</dbReference>
<dbReference type="Proteomes" id="UP000297872">
    <property type="component" value="Unassembled WGS sequence"/>
</dbReference>
<dbReference type="InterPro" id="IPR026876">
    <property type="entry name" value="Fn3_assoc_repeat"/>
</dbReference>
<reference evidence="3 4" key="1">
    <citation type="submission" date="2019-02" db="EMBL/GenBank/DDBJ databases">
        <title>Draft Genome Sequence of the Prevotella sp. BCRC 81118, Isolated from Human Feces.</title>
        <authorList>
            <person name="Huang C.-H."/>
        </authorList>
    </citation>
    <scope>NUCLEOTIDE SEQUENCE [LARGE SCALE GENOMIC DNA]</scope>
    <source>
        <strain evidence="3 4">BCRC 81118</strain>
    </source>
</reference>
<feature type="domain" description="BIG2" evidence="2">
    <location>
        <begin position="299"/>
        <end position="376"/>
    </location>
</feature>
<dbReference type="RefSeq" id="WP_134844225.1">
    <property type="nucleotide sequence ID" value="NZ_SGVY01000046.1"/>
</dbReference>
<dbReference type="Gene3D" id="3.80.10.10">
    <property type="entry name" value="Ribonuclease Inhibitor"/>
    <property type="match status" value="2"/>
</dbReference>
<feature type="signal peptide" evidence="1">
    <location>
        <begin position="1"/>
        <end position="24"/>
    </location>
</feature>
<dbReference type="InterPro" id="IPR026906">
    <property type="entry name" value="LRR_5"/>
</dbReference>
<dbReference type="Pfam" id="PF02368">
    <property type="entry name" value="Big_2"/>
    <property type="match status" value="1"/>
</dbReference>